<gene>
    <name evidence="2" type="ORF">PILCRDRAFT_813038</name>
</gene>
<accession>A0A0C3GEQ6</accession>
<feature type="compositionally biased region" description="Basic and acidic residues" evidence="1">
    <location>
        <begin position="7"/>
        <end position="16"/>
    </location>
</feature>
<dbReference type="AlphaFoldDB" id="A0A0C3GEQ6"/>
<protein>
    <submittedName>
        <fullName evidence="2">Uncharacterized protein</fullName>
    </submittedName>
</protein>
<reference evidence="3" key="2">
    <citation type="submission" date="2015-01" db="EMBL/GenBank/DDBJ databases">
        <title>Evolutionary Origins and Diversification of the Mycorrhizal Mutualists.</title>
        <authorList>
            <consortium name="DOE Joint Genome Institute"/>
            <consortium name="Mycorrhizal Genomics Consortium"/>
            <person name="Kohler A."/>
            <person name="Kuo A."/>
            <person name="Nagy L.G."/>
            <person name="Floudas D."/>
            <person name="Copeland A."/>
            <person name="Barry K.W."/>
            <person name="Cichocki N."/>
            <person name="Veneault-Fourrey C."/>
            <person name="LaButti K."/>
            <person name="Lindquist E.A."/>
            <person name="Lipzen A."/>
            <person name="Lundell T."/>
            <person name="Morin E."/>
            <person name="Murat C."/>
            <person name="Riley R."/>
            <person name="Ohm R."/>
            <person name="Sun H."/>
            <person name="Tunlid A."/>
            <person name="Henrissat B."/>
            <person name="Grigoriev I.V."/>
            <person name="Hibbett D.S."/>
            <person name="Martin F."/>
        </authorList>
    </citation>
    <scope>NUCLEOTIDE SEQUENCE [LARGE SCALE GENOMIC DNA]</scope>
    <source>
        <strain evidence="3">F 1598</strain>
    </source>
</reference>
<feature type="compositionally biased region" description="Basic and acidic residues" evidence="1">
    <location>
        <begin position="71"/>
        <end position="82"/>
    </location>
</feature>
<feature type="region of interest" description="Disordered" evidence="1">
    <location>
        <begin position="1"/>
        <end position="21"/>
    </location>
</feature>
<dbReference type="InParanoid" id="A0A0C3GEQ6"/>
<evidence type="ECO:0000313" key="3">
    <source>
        <dbReference type="Proteomes" id="UP000054166"/>
    </source>
</evidence>
<evidence type="ECO:0000313" key="2">
    <source>
        <dbReference type="EMBL" id="KIM89131.1"/>
    </source>
</evidence>
<sequence>MSAVADKQLKKTEQVAERPITTDHNINEEYMQNPPDNLAAAAEMPTFYRQSRGVKEGAKLMEDENPGVIGHQDKGRAKKADVESSIVQDNSIHS</sequence>
<name>A0A0C3GEQ6_PILCF</name>
<feature type="compositionally biased region" description="Polar residues" evidence="1">
    <location>
        <begin position="85"/>
        <end position="94"/>
    </location>
</feature>
<feature type="region of interest" description="Disordered" evidence="1">
    <location>
        <begin position="64"/>
        <end position="94"/>
    </location>
</feature>
<dbReference type="Proteomes" id="UP000054166">
    <property type="component" value="Unassembled WGS sequence"/>
</dbReference>
<dbReference type="HOGENOM" id="CLU_166265_1_0_1"/>
<dbReference type="EMBL" id="KN832975">
    <property type="protein sequence ID" value="KIM89131.1"/>
    <property type="molecule type" value="Genomic_DNA"/>
</dbReference>
<reference evidence="2 3" key="1">
    <citation type="submission" date="2014-04" db="EMBL/GenBank/DDBJ databases">
        <authorList>
            <consortium name="DOE Joint Genome Institute"/>
            <person name="Kuo A."/>
            <person name="Tarkka M."/>
            <person name="Buscot F."/>
            <person name="Kohler A."/>
            <person name="Nagy L.G."/>
            <person name="Floudas D."/>
            <person name="Copeland A."/>
            <person name="Barry K.W."/>
            <person name="Cichocki N."/>
            <person name="Veneault-Fourrey C."/>
            <person name="LaButti K."/>
            <person name="Lindquist E.A."/>
            <person name="Lipzen A."/>
            <person name="Lundell T."/>
            <person name="Morin E."/>
            <person name="Murat C."/>
            <person name="Sun H."/>
            <person name="Tunlid A."/>
            <person name="Henrissat B."/>
            <person name="Grigoriev I.V."/>
            <person name="Hibbett D.S."/>
            <person name="Martin F."/>
            <person name="Nordberg H.P."/>
            <person name="Cantor M.N."/>
            <person name="Hua S.X."/>
        </authorList>
    </citation>
    <scope>NUCLEOTIDE SEQUENCE [LARGE SCALE GENOMIC DNA]</scope>
    <source>
        <strain evidence="2 3">F 1598</strain>
    </source>
</reference>
<proteinExistence type="predicted"/>
<evidence type="ECO:0000256" key="1">
    <source>
        <dbReference type="SAM" id="MobiDB-lite"/>
    </source>
</evidence>
<organism evidence="2 3">
    <name type="scientific">Piloderma croceum (strain F 1598)</name>
    <dbReference type="NCBI Taxonomy" id="765440"/>
    <lineage>
        <taxon>Eukaryota</taxon>
        <taxon>Fungi</taxon>
        <taxon>Dikarya</taxon>
        <taxon>Basidiomycota</taxon>
        <taxon>Agaricomycotina</taxon>
        <taxon>Agaricomycetes</taxon>
        <taxon>Agaricomycetidae</taxon>
        <taxon>Atheliales</taxon>
        <taxon>Atheliaceae</taxon>
        <taxon>Piloderma</taxon>
    </lineage>
</organism>
<keyword evidence="3" id="KW-1185">Reference proteome</keyword>
<dbReference type="OrthoDB" id="3224585at2759"/>